<feature type="transmembrane region" description="Helical" evidence="6">
    <location>
        <begin position="215"/>
        <end position="238"/>
    </location>
</feature>
<feature type="transmembrane region" description="Helical" evidence="6">
    <location>
        <begin position="149"/>
        <end position="171"/>
    </location>
</feature>
<dbReference type="InterPro" id="IPR036259">
    <property type="entry name" value="MFS_trans_sf"/>
</dbReference>
<reference evidence="8 9" key="1">
    <citation type="journal article" date="2020" name="bioRxiv">
        <title>Whole genome comparisons of ergot fungi reveals the divergence and evolution of species within the genus Claviceps are the result of varying mechanisms driving genome evolution and host range expansion.</title>
        <authorList>
            <person name="Wyka S.A."/>
            <person name="Mondo S.J."/>
            <person name="Liu M."/>
            <person name="Dettman J."/>
            <person name="Nalam V."/>
            <person name="Broders K.D."/>
        </authorList>
    </citation>
    <scope>NUCLEOTIDE SEQUENCE</scope>
    <source>
        <strain evidence="8">CCC 1102</strain>
        <strain evidence="7 9">LM583</strain>
    </source>
</reference>
<feature type="transmembrane region" description="Helical" evidence="6">
    <location>
        <begin position="310"/>
        <end position="329"/>
    </location>
</feature>
<organism evidence="8 10">
    <name type="scientific">Claviceps arundinis</name>
    <dbReference type="NCBI Taxonomy" id="1623583"/>
    <lineage>
        <taxon>Eukaryota</taxon>
        <taxon>Fungi</taxon>
        <taxon>Dikarya</taxon>
        <taxon>Ascomycota</taxon>
        <taxon>Pezizomycotina</taxon>
        <taxon>Sordariomycetes</taxon>
        <taxon>Hypocreomycetidae</taxon>
        <taxon>Hypocreales</taxon>
        <taxon>Clavicipitaceae</taxon>
        <taxon>Claviceps</taxon>
    </lineage>
</organism>
<feature type="transmembrane region" description="Helical" evidence="6">
    <location>
        <begin position="390"/>
        <end position="407"/>
    </location>
</feature>
<evidence type="ECO:0008006" key="11">
    <source>
        <dbReference type="Google" id="ProtNLM"/>
    </source>
</evidence>
<evidence type="ECO:0000313" key="8">
    <source>
        <dbReference type="EMBL" id="KAG5970362.1"/>
    </source>
</evidence>
<dbReference type="EMBL" id="SRPR01000197">
    <property type="protein sequence ID" value="KAG5956697.1"/>
    <property type="molecule type" value="Genomic_DNA"/>
</dbReference>
<dbReference type="Proteomes" id="UP000784919">
    <property type="component" value="Unassembled WGS sequence"/>
</dbReference>
<keyword evidence="3 6" id="KW-1133">Transmembrane helix</keyword>
<keyword evidence="2 6" id="KW-0812">Transmembrane</keyword>
<keyword evidence="4 6" id="KW-0472">Membrane</keyword>
<name>A0A9P7MV77_9HYPO</name>
<dbReference type="AlphaFoldDB" id="A0A9P7MV77"/>
<gene>
    <name evidence="8" type="ORF">E4U56_007812</name>
    <name evidence="7" type="ORF">E4U57_002334</name>
</gene>
<accession>A0A9P7MV77</accession>
<evidence type="ECO:0000313" key="7">
    <source>
        <dbReference type="EMBL" id="KAG5956697.1"/>
    </source>
</evidence>
<dbReference type="PANTHER" id="PTHR23501:SF87">
    <property type="entry name" value="SIDEROPHORE IRON TRANSPORTER 2"/>
    <property type="match status" value="1"/>
</dbReference>
<evidence type="ECO:0000256" key="3">
    <source>
        <dbReference type="ARBA" id="ARBA00022989"/>
    </source>
</evidence>
<feature type="transmembrane region" description="Helical" evidence="6">
    <location>
        <begin position="414"/>
        <end position="434"/>
    </location>
</feature>
<evidence type="ECO:0000256" key="1">
    <source>
        <dbReference type="ARBA" id="ARBA00004141"/>
    </source>
</evidence>
<protein>
    <recommendedName>
        <fullName evidence="11">Major facilitator superfamily (MFS) profile domain-containing protein</fullName>
    </recommendedName>
</protein>
<sequence>MWQNKKVNQEAHGVPVSPESPSSVRAVDFAANTTGCHGEQAGVQKAVALRQYMSRNVFAIVFIALILTMFADRFVVYTSSTYNAYATSAFSQHSLLSAAAVVSDIAQLCAYPIIAKIEDAIGRAEGFALATLLYVVGSVMSAACPNAETYVVAGIFNALGNTGFLLTEQVFVAETVSKANRGLLSAIPTSITGIAVLIAGSIAAGKIVVTAGWRWGYGIFAIMLPVCAAPLVTLLLVLQHKAMKVYGVASTKSDGKEDETQHRRVWSRVAVYVWVELDMPGALLLMAGSALVLIPLSLTGSSHSDRWQSPSLIAMLVIGAGCLACLVIWDGWHAKKPIIPLSLLRQRTIVAACLLGIFDALSLSLFKTFFPSFLQVAGGYTPGDASLVNNSVFIAFQVARLLAGVVIRWSKRPLIWIYIGVPLGMLGQGLMIRFTNMADGDIANRASLVVARSLMGLARGLHHTAALVAVQCDVTNQDLSMATALFLALVTVGGAIGESVGGAVWQATLRRKLGEYLPADAKSSANKIFGSLVVAKTYTEGTGVRIAINHAYRDSMSLLALVSTACMVPMLVVMLGIKNMNLREMKEEKDEETEKQ</sequence>
<feature type="transmembrane region" description="Helical" evidence="6">
    <location>
        <begin position="183"/>
        <end position="209"/>
    </location>
</feature>
<evidence type="ECO:0000256" key="6">
    <source>
        <dbReference type="SAM" id="Phobius"/>
    </source>
</evidence>
<dbReference type="Pfam" id="PF07690">
    <property type="entry name" value="MFS_1"/>
    <property type="match status" value="1"/>
</dbReference>
<evidence type="ECO:0000256" key="2">
    <source>
        <dbReference type="ARBA" id="ARBA00022692"/>
    </source>
</evidence>
<dbReference type="GO" id="GO:0015343">
    <property type="term" value="F:siderophore-iron transmembrane transporter activity"/>
    <property type="evidence" value="ECO:0007669"/>
    <property type="project" value="TreeGrafter"/>
</dbReference>
<evidence type="ECO:0000313" key="10">
    <source>
        <dbReference type="Proteomes" id="UP000784919"/>
    </source>
</evidence>
<feature type="transmembrane region" description="Helical" evidence="6">
    <location>
        <begin position="126"/>
        <end position="143"/>
    </location>
</feature>
<evidence type="ECO:0000256" key="4">
    <source>
        <dbReference type="ARBA" id="ARBA00023136"/>
    </source>
</evidence>
<feature type="transmembrane region" description="Helical" evidence="6">
    <location>
        <begin position="558"/>
        <end position="577"/>
    </location>
</feature>
<dbReference type="PANTHER" id="PTHR23501">
    <property type="entry name" value="MAJOR FACILITATOR SUPERFAMILY"/>
    <property type="match status" value="1"/>
</dbReference>
<dbReference type="EMBL" id="SRPS01000080">
    <property type="protein sequence ID" value="KAG5970362.1"/>
    <property type="molecule type" value="Genomic_DNA"/>
</dbReference>
<feature type="transmembrane region" description="Helical" evidence="6">
    <location>
        <begin position="95"/>
        <end position="114"/>
    </location>
</feature>
<comment type="caution">
    <text evidence="8">The sequence shown here is derived from an EMBL/GenBank/DDBJ whole genome shotgun (WGS) entry which is preliminary data.</text>
</comment>
<dbReference type="GO" id="GO:0005886">
    <property type="term" value="C:plasma membrane"/>
    <property type="evidence" value="ECO:0007669"/>
    <property type="project" value="TreeGrafter"/>
</dbReference>
<proteinExistence type="predicted"/>
<feature type="transmembrane region" description="Helical" evidence="6">
    <location>
        <begin position="349"/>
        <end position="370"/>
    </location>
</feature>
<dbReference type="Gene3D" id="1.20.1250.20">
    <property type="entry name" value="MFS general substrate transporter like domains"/>
    <property type="match status" value="2"/>
</dbReference>
<feature type="transmembrane region" description="Helical" evidence="6">
    <location>
        <begin position="57"/>
        <end position="75"/>
    </location>
</feature>
<dbReference type="InterPro" id="IPR011701">
    <property type="entry name" value="MFS"/>
</dbReference>
<comment type="subcellular location">
    <subcellularLocation>
        <location evidence="1">Membrane</location>
        <topology evidence="1">Multi-pass membrane protein</topology>
    </subcellularLocation>
</comment>
<keyword evidence="9" id="KW-1185">Reference proteome</keyword>
<dbReference type="OrthoDB" id="2241241at2759"/>
<feature type="transmembrane region" description="Helical" evidence="6">
    <location>
        <begin position="484"/>
        <end position="505"/>
    </location>
</feature>
<feature type="transmembrane region" description="Helical" evidence="6">
    <location>
        <begin position="271"/>
        <end position="298"/>
    </location>
</feature>
<evidence type="ECO:0000313" key="9">
    <source>
        <dbReference type="Proteomes" id="UP000742024"/>
    </source>
</evidence>
<dbReference type="SUPFAM" id="SSF103473">
    <property type="entry name" value="MFS general substrate transporter"/>
    <property type="match status" value="1"/>
</dbReference>
<evidence type="ECO:0000256" key="5">
    <source>
        <dbReference type="SAM" id="MobiDB-lite"/>
    </source>
</evidence>
<dbReference type="Proteomes" id="UP000742024">
    <property type="component" value="Unassembled WGS sequence"/>
</dbReference>
<feature type="region of interest" description="Disordered" evidence="5">
    <location>
        <begin position="1"/>
        <end position="21"/>
    </location>
</feature>